<gene>
    <name evidence="1" type="ORF">FTUN_7237</name>
</gene>
<evidence type="ECO:0000313" key="1">
    <source>
        <dbReference type="EMBL" id="QJW99619.1"/>
    </source>
</evidence>
<dbReference type="KEGG" id="ftj:FTUN_7237"/>
<dbReference type="AlphaFoldDB" id="A0A6M5YZX9"/>
<accession>A0A6M5YZX9</accession>
<sequence length="36" mass="3964">MHEIEPLKLKPHSGLPLTHGPFAAIIFSFASYRGSL</sequence>
<proteinExistence type="predicted"/>
<evidence type="ECO:0000313" key="2">
    <source>
        <dbReference type="Proteomes" id="UP000503447"/>
    </source>
</evidence>
<keyword evidence="2" id="KW-1185">Reference proteome</keyword>
<dbReference type="Proteomes" id="UP000503447">
    <property type="component" value="Chromosome"/>
</dbReference>
<protein>
    <submittedName>
        <fullName evidence="1">Uncharacterized protein</fullName>
    </submittedName>
</protein>
<dbReference type="EMBL" id="CP053452">
    <property type="protein sequence ID" value="QJW99619.1"/>
    <property type="molecule type" value="Genomic_DNA"/>
</dbReference>
<organism evidence="1 2">
    <name type="scientific">Frigoriglobus tundricola</name>
    <dbReference type="NCBI Taxonomy" id="2774151"/>
    <lineage>
        <taxon>Bacteria</taxon>
        <taxon>Pseudomonadati</taxon>
        <taxon>Planctomycetota</taxon>
        <taxon>Planctomycetia</taxon>
        <taxon>Gemmatales</taxon>
        <taxon>Gemmataceae</taxon>
        <taxon>Frigoriglobus</taxon>
    </lineage>
</organism>
<name>A0A6M5YZX9_9BACT</name>
<reference evidence="2" key="1">
    <citation type="submission" date="2020-05" db="EMBL/GenBank/DDBJ databases">
        <title>Frigoriglobus tundricola gen. nov., sp. nov., a psychrotolerant cellulolytic planctomycete of the family Gemmataceae with two divergent copies of 16S rRNA gene.</title>
        <authorList>
            <person name="Kulichevskaya I.S."/>
            <person name="Ivanova A.A."/>
            <person name="Naumoff D.G."/>
            <person name="Beletsky A.V."/>
            <person name="Rijpstra W.I.C."/>
            <person name="Sinninghe Damste J.S."/>
            <person name="Mardanov A.V."/>
            <person name="Ravin N.V."/>
            <person name="Dedysh S.N."/>
        </authorList>
    </citation>
    <scope>NUCLEOTIDE SEQUENCE [LARGE SCALE GENOMIC DNA]</scope>
    <source>
        <strain evidence="2">PL17</strain>
    </source>
</reference>